<dbReference type="GO" id="GO:0032259">
    <property type="term" value="P:methylation"/>
    <property type="evidence" value="ECO:0007669"/>
    <property type="project" value="UniProtKB-KW"/>
</dbReference>
<evidence type="ECO:0000259" key="6">
    <source>
        <dbReference type="Pfam" id="PF02384"/>
    </source>
</evidence>
<dbReference type="GO" id="GO:0009007">
    <property type="term" value="F:site-specific DNA-methyltransferase (adenine-specific) activity"/>
    <property type="evidence" value="ECO:0007669"/>
    <property type="project" value="UniProtKB-EC"/>
</dbReference>
<dbReference type="InterPro" id="IPR029063">
    <property type="entry name" value="SAM-dependent_MTases_sf"/>
</dbReference>
<dbReference type="GO" id="GO:0009307">
    <property type="term" value="P:DNA restriction-modification system"/>
    <property type="evidence" value="ECO:0007669"/>
    <property type="project" value="UniProtKB-KW"/>
</dbReference>
<evidence type="ECO:0000313" key="9">
    <source>
        <dbReference type="Proteomes" id="UP000054623"/>
    </source>
</evidence>
<dbReference type="InterPro" id="IPR003356">
    <property type="entry name" value="DNA_methylase_A-5"/>
</dbReference>
<evidence type="ECO:0000256" key="1">
    <source>
        <dbReference type="ARBA" id="ARBA00011900"/>
    </source>
</evidence>
<dbReference type="Pfam" id="PF12950">
    <property type="entry name" value="TaqI_C"/>
    <property type="match status" value="1"/>
</dbReference>
<evidence type="ECO:0000256" key="3">
    <source>
        <dbReference type="ARBA" id="ARBA00022679"/>
    </source>
</evidence>
<dbReference type="EMBL" id="LOCK01000040">
    <property type="protein sequence ID" value="KTE90325.1"/>
    <property type="molecule type" value="Genomic_DNA"/>
</dbReference>
<evidence type="ECO:0000256" key="2">
    <source>
        <dbReference type="ARBA" id="ARBA00022603"/>
    </source>
</evidence>
<protein>
    <recommendedName>
        <fullName evidence="1">site-specific DNA-methyltransferase (adenine-specific)</fullName>
        <ecNumber evidence="1">2.1.1.72</ecNumber>
    </recommendedName>
</protein>
<dbReference type="GO" id="GO:0003677">
    <property type="term" value="F:DNA binding"/>
    <property type="evidence" value="ECO:0007669"/>
    <property type="project" value="InterPro"/>
</dbReference>
<dbReference type="AlphaFoldDB" id="A0A0W1JFX2"/>
<dbReference type="Gene3D" id="3.40.50.150">
    <property type="entry name" value="Vaccinia Virus protein VP39"/>
    <property type="match status" value="1"/>
</dbReference>
<dbReference type="SUPFAM" id="SSF53335">
    <property type="entry name" value="S-adenosyl-L-methionine-dependent methyltransferases"/>
    <property type="match status" value="1"/>
</dbReference>
<proteinExistence type="predicted"/>
<dbReference type="PANTHER" id="PTHR33841:SF1">
    <property type="entry name" value="DNA METHYLTRANSFERASE A"/>
    <property type="match status" value="1"/>
</dbReference>
<keyword evidence="4" id="KW-0680">Restriction system</keyword>
<dbReference type="CDD" id="cd02440">
    <property type="entry name" value="AdoMet_MTases"/>
    <property type="match status" value="1"/>
</dbReference>
<dbReference type="InterPro" id="IPR023135">
    <property type="entry name" value="N6_DNA_MeTrfase_TaqI_C"/>
</dbReference>
<dbReference type="PROSITE" id="PS00092">
    <property type="entry name" value="N6_MTASE"/>
    <property type="match status" value="1"/>
</dbReference>
<comment type="catalytic activity">
    <reaction evidence="5">
        <text>a 2'-deoxyadenosine in DNA + S-adenosyl-L-methionine = an N(6)-methyl-2'-deoxyadenosine in DNA + S-adenosyl-L-homocysteine + H(+)</text>
        <dbReference type="Rhea" id="RHEA:15197"/>
        <dbReference type="Rhea" id="RHEA-COMP:12418"/>
        <dbReference type="Rhea" id="RHEA-COMP:12419"/>
        <dbReference type="ChEBI" id="CHEBI:15378"/>
        <dbReference type="ChEBI" id="CHEBI:57856"/>
        <dbReference type="ChEBI" id="CHEBI:59789"/>
        <dbReference type="ChEBI" id="CHEBI:90615"/>
        <dbReference type="ChEBI" id="CHEBI:90616"/>
        <dbReference type="EC" id="2.1.1.72"/>
    </reaction>
</comment>
<dbReference type="REBASE" id="141764">
    <property type="entry name" value="M.DhaDHORF24490P"/>
</dbReference>
<comment type="caution">
    <text evidence="8">The sequence shown here is derived from an EMBL/GenBank/DDBJ whole genome shotgun (WGS) entry which is preliminary data.</text>
</comment>
<feature type="domain" description="DNA methylase adenine-specific" evidence="6">
    <location>
        <begin position="191"/>
        <end position="448"/>
    </location>
</feature>
<dbReference type="EC" id="2.1.1.72" evidence="1"/>
<dbReference type="PANTHER" id="PTHR33841">
    <property type="entry name" value="DNA METHYLTRANSFERASE YEEA-RELATED"/>
    <property type="match status" value="1"/>
</dbReference>
<dbReference type="GO" id="GO:0008170">
    <property type="term" value="F:N-methyltransferase activity"/>
    <property type="evidence" value="ECO:0007669"/>
    <property type="project" value="InterPro"/>
</dbReference>
<accession>A0A0W1JFX2</accession>
<dbReference type="InterPro" id="IPR050953">
    <property type="entry name" value="N4_N6_ade-DNA_methylase"/>
</dbReference>
<reference evidence="8 9" key="1">
    <citation type="submission" date="2015-12" db="EMBL/GenBank/DDBJ databases">
        <title>Draft Genome Sequence of Desulfitobacterium hafniense Strain DH, a Sulfate-reducing Bacterium Isolated from Paddy Soils.</title>
        <authorList>
            <person name="Bao P."/>
            <person name="Zhang X."/>
            <person name="Li G."/>
        </authorList>
    </citation>
    <scope>NUCLEOTIDE SEQUENCE [LARGE SCALE GENOMIC DNA]</scope>
    <source>
        <strain evidence="8 9">DH</strain>
    </source>
</reference>
<sequence length="676" mass="77505">MDNLTSEGLIELNEVCDLLSISKATAINWIKNSTLKPSDSGEKRNLFFKKDIEALLLELKDGSNSKLKSRRNKNYIRGTFIPRTYIQNKKGIENVENIIAHMNCVDLPEDYERVILAEYALKLLFNRGLFSTESGEFPRHCLLSFYLQSKQLFGSYSMLIDDLLENVSDLEGQILHLKTALSLPMDYIEEQDLLGLLYMSLQNAGERKSRGVYYTPLAVVKDSVDHLEPFLHEKIRLLDPCCGTGNFLMHVYKYIKNLDGIYGYDISPLSVSLTRINMALISKTDNLEVLYKNFLCKDPLARKSNLEFDVIIGNPPWGFNYDAEARQALKKAYVSARKKTVESFAVFTEYALKTAIDGGIVSFVLPQSLLNVKIHQPLRDYLVDHAKIKRIRYWDDAFDGVQCPAMALTLQKKHQGFEIKGIEVVTNSRTFRINIDRELDLSNWNFDLTDDEISLIKRIESPGKVVYLKDHADFALGIVTGDNKRFLSNIQSDDREVIYRGSDVYKYRCLPGQNFIRFEPKSFQQIAPIDLYRAKEKLIYRFIGGSLVFAYDNSQTLTLNSANIVIPKLEGLNIKYILAILNSRVIQYYYSKCFRSVKVLRSSLARLPIPLVDRQQQSSIIEKVDKLLACNVPLHISPYYEEIDAAIKAVFDLSDKEYAFIKADLSHKNLYLYNPK</sequence>
<dbReference type="Pfam" id="PF02384">
    <property type="entry name" value="N6_Mtase"/>
    <property type="match status" value="1"/>
</dbReference>
<dbReference type="InterPro" id="IPR025931">
    <property type="entry name" value="TaqI_C"/>
</dbReference>
<dbReference type="Proteomes" id="UP000054623">
    <property type="component" value="Unassembled WGS sequence"/>
</dbReference>
<keyword evidence="3" id="KW-0808">Transferase</keyword>
<name>A0A0W1JFX2_DESHA</name>
<keyword evidence="2 8" id="KW-0489">Methyltransferase</keyword>
<evidence type="ECO:0000256" key="5">
    <source>
        <dbReference type="ARBA" id="ARBA00047942"/>
    </source>
</evidence>
<gene>
    <name evidence="8" type="ORF">AT727_24490</name>
</gene>
<organism evidence="8 9">
    <name type="scientific">Desulfitobacterium hafniense</name>
    <name type="common">Desulfitobacterium frappieri</name>
    <dbReference type="NCBI Taxonomy" id="49338"/>
    <lineage>
        <taxon>Bacteria</taxon>
        <taxon>Bacillati</taxon>
        <taxon>Bacillota</taxon>
        <taxon>Clostridia</taxon>
        <taxon>Eubacteriales</taxon>
        <taxon>Desulfitobacteriaceae</taxon>
        <taxon>Desulfitobacterium</taxon>
    </lineage>
</organism>
<evidence type="ECO:0000259" key="7">
    <source>
        <dbReference type="Pfam" id="PF12950"/>
    </source>
</evidence>
<evidence type="ECO:0000256" key="4">
    <source>
        <dbReference type="ARBA" id="ARBA00022747"/>
    </source>
</evidence>
<evidence type="ECO:0000313" key="8">
    <source>
        <dbReference type="EMBL" id="KTE90325.1"/>
    </source>
</evidence>
<dbReference type="SUPFAM" id="SSF116734">
    <property type="entry name" value="DNA methylase specificity domain"/>
    <property type="match status" value="1"/>
</dbReference>
<dbReference type="PRINTS" id="PR00507">
    <property type="entry name" value="N12N6MTFRASE"/>
</dbReference>
<feature type="domain" description="TaqI-like C-terminal specificity" evidence="7">
    <location>
        <begin position="497"/>
        <end position="609"/>
    </location>
</feature>
<dbReference type="InterPro" id="IPR002052">
    <property type="entry name" value="DNA_methylase_N6_adenine_CS"/>
</dbReference>
<dbReference type="Gene3D" id="3.90.220.10">
    <property type="entry name" value="Adenine-n6-DNA-methyltransferase Taqi, Chain A, domain 2"/>
    <property type="match status" value="1"/>
</dbReference>